<evidence type="ECO:0000313" key="2">
    <source>
        <dbReference type="Proteomes" id="UP001174909"/>
    </source>
</evidence>
<dbReference type="EMBL" id="CASHTH010001144">
    <property type="protein sequence ID" value="CAI8012025.1"/>
    <property type="molecule type" value="Genomic_DNA"/>
</dbReference>
<reference evidence="1" key="1">
    <citation type="submission" date="2023-03" db="EMBL/GenBank/DDBJ databases">
        <authorList>
            <person name="Steffen K."/>
            <person name="Cardenas P."/>
        </authorList>
    </citation>
    <scope>NUCLEOTIDE SEQUENCE</scope>
</reference>
<dbReference type="AlphaFoldDB" id="A0AA35WEW9"/>
<name>A0AA35WEW9_GEOBA</name>
<dbReference type="Proteomes" id="UP001174909">
    <property type="component" value="Unassembled WGS sequence"/>
</dbReference>
<evidence type="ECO:0000313" key="1">
    <source>
        <dbReference type="EMBL" id="CAI8012025.1"/>
    </source>
</evidence>
<protein>
    <submittedName>
        <fullName evidence="1">Uncharacterized protein</fullName>
    </submittedName>
</protein>
<gene>
    <name evidence="1" type="ORF">GBAR_LOCUS7730</name>
</gene>
<organism evidence="1 2">
    <name type="scientific">Geodia barretti</name>
    <name type="common">Barrett's horny sponge</name>
    <dbReference type="NCBI Taxonomy" id="519541"/>
    <lineage>
        <taxon>Eukaryota</taxon>
        <taxon>Metazoa</taxon>
        <taxon>Porifera</taxon>
        <taxon>Demospongiae</taxon>
        <taxon>Heteroscleromorpha</taxon>
        <taxon>Tetractinellida</taxon>
        <taxon>Astrophorina</taxon>
        <taxon>Geodiidae</taxon>
        <taxon>Geodia</taxon>
    </lineage>
</organism>
<comment type="caution">
    <text evidence="1">The sequence shown here is derived from an EMBL/GenBank/DDBJ whole genome shotgun (WGS) entry which is preliminary data.</text>
</comment>
<accession>A0AA35WEW9</accession>
<sequence>MTTASGLDDMFDDAQKGLEWLEKLEALQARSASDQAAYEVAEYVMKLRAAVTELAGERTTSELGEAVGTETAQLVEELREARENDYWNTKIRPALMKSDS</sequence>
<keyword evidence="2" id="KW-1185">Reference proteome</keyword>
<proteinExistence type="predicted"/>